<evidence type="ECO:0000313" key="2">
    <source>
        <dbReference type="EMBL" id="PQJ09884.1"/>
    </source>
</evidence>
<dbReference type="SUPFAM" id="SSF55620">
    <property type="entry name" value="Tetrahydrobiopterin biosynthesis enzymes-like"/>
    <property type="match status" value="1"/>
</dbReference>
<dbReference type="OrthoDB" id="9803748at2"/>
<sequence>MLTVSLDSIKLLAPHGLYPQEHILGNSFEVDVDVNLPDAQPWPFADYTLIQQTVTKIFNKEGQLLESFVYNIHSALKELFPVSITVRVAVRKLNPPMPGVVGYAQVCYEK</sequence>
<reference evidence="2 3" key="1">
    <citation type="submission" date="2018-01" db="EMBL/GenBank/DDBJ databases">
        <title>A novel member of the phylum Bacteroidetes isolated from glacier ice.</title>
        <authorList>
            <person name="Liu Q."/>
            <person name="Xin Y.-H."/>
        </authorList>
    </citation>
    <scope>NUCLEOTIDE SEQUENCE [LARGE SCALE GENOMIC DNA]</scope>
    <source>
        <strain evidence="2 3">RB1R16</strain>
    </source>
</reference>
<dbReference type="Proteomes" id="UP000239872">
    <property type="component" value="Unassembled WGS sequence"/>
</dbReference>
<dbReference type="SMART" id="SM00905">
    <property type="entry name" value="FolB"/>
    <property type="match status" value="1"/>
</dbReference>
<dbReference type="GO" id="GO:0006760">
    <property type="term" value="P:folic acid-containing compound metabolic process"/>
    <property type="evidence" value="ECO:0007669"/>
    <property type="project" value="InterPro"/>
</dbReference>
<proteinExistence type="predicted"/>
<evidence type="ECO:0000259" key="1">
    <source>
        <dbReference type="SMART" id="SM00905"/>
    </source>
</evidence>
<organism evidence="2 3">
    <name type="scientific">Flavipsychrobacter stenotrophus</name>
    <dbReference type="NCBI Taxonomy" id="2077091"/>
    <lineage>
        <taxon>Bacteria</taxon>
        <taxon>Pseudomonadati</taxon>
        <taxon>Bacteroidota</taxon>
        <taxon>Chitinophagia</taxon>
        <taxon>Chitinophagales</taxon>
        <taxon>Chitinophagaceae</taxon>
        <taxon>Flavipsychrobacter</taxon>
    </lineage>
</organism>
<evidence type="ECO:0000313" key="3">
    <source>
        <dbReference type="Proteomes" id="UP000239872"/>
    </source>
</evidence>
<protein>
    <recommendedName>
        <fullName evidence="1">Dihydroneopterin aldolase/epimerase domain-containing protein</fullName>
    </recommendedName>
</protein>
<name>A0A2S7ST18_9BACT</name>
<dbReference type="GO" id="GO:0004150">
    <property type="term" value="F:dihydroneopterin aldolase activity"/>
    <property type="evidence" value="ECO:0007669"/>
    <property type="project" value="InterPro"/>
</dbReference>
<dbReference type="Pfam" id="PF02152">
    <property type="entry name" value="FolB"/>
    <property type="match status" value="1"/>
</dbReference>
<dbReference type="RefSeq" id="WP_105040656.1">
    <property type="nucleotide sequence ID" value="NZ_PPSL01000005.1"/>
</dbReference>
<gene>
    <name evidence="2" type="ORF">CJD36_018350</name>
</gene>
<dbReference type="EMBL" id="PPSL01000005">
    <property type="protein sequence ID" value="PQJ09884.1"/>
    <property type="molecule type" value="Genomic_DNA"/>
</dbReference>
<dbReference type="AlphaFoldDB" id="A0A2S7ST18"/>
<dbReference type="InterPro" id="IPR043133">
    <property type="entry name" value="GTP-CH-I_C/QueF"/>
</dbReference>
<accession>A0A2S7ST18</accession>
<dbReference type="InterPro" id="IPR006157">
    <property type="entry name" value="FolB_dom"/>
</dbReference>
<keyword evidence="3" id="KW-1185">Reference proteome</keyword>
<feature type="domain" description="Dihydroneopterin aldolase/epimerase" evidence="1">
    <location>
        <begin position="4"/>
        <end position="110"/>
    </location>
</feature>
<dbReference type="Gene3D" id="3.30.1130.10">
    <property type="match status" value="1"/>
</dbReference>
<comment type="caution">
    <text evidence="2">The sequence shown here is derived from an EMBL/GenBank/DDBJ whole genome shotgun (WGS) entry which is preliminary data.</text>
</comment>